<evidence type="ECO:0000313" key="4">
    <source>
        <dbReference type="EMBL" id="CAA7025048.1"/>
    </source>
</evidence>
<evidence type="ECO:0000256" key="2">
    <source>
        <dbReference type="ARBA" id="ARBA00023163"/>
    </source>
</evidence>
<dbReference type="PRINTS" id="PR00685">
    <property type="entry name" value="TIFACTORIIB"/>
</dbReference>
<name>A0A6D2IDQ0_9BRAS</name>
<gene>
    <name evidence="4" type="ORF">MERR_LOCUS12283</name>
    <name evidence="5" type="ORF">MERR_LOCUS19339</name>
</gene>
<dbReference type="EMBL" id="CACVBM020000965">
    <property type="protein sequence ID" value="CAA7025048.1"/>
    <property type="molecule type" value="Genomic_DNA"/>
</dbReference>
<proteinExistence type="predicted"/>
<dbReference type="SUPFAM" id="SSF47954">
    <property type="entry name" value="Cyclin-like"/>
    <property type="match status" value="2"/>
</dbReference>
<keyword evidence="1" id="KW-0805">Transcription regulation</keyword>
<accession>A0A6D2IDQ0</accession>
<dbReference type="GO" id="GO:0097550">
    <property type="term" value="C:transcription preinitiation complex"/>
    <property type="evidence" value="ECO:0007669"/>
    <property type="project" value="TreeGrafter"/>
</dbReference>
<dbReference type="Proteomes" id="UP000467841">
    <property type="component" value="Unassembled WGS sequence"/>
</dbReference>
<keyword evidence="6" id="KW-1185">Reference proteome</keyword>
<feature type="domain" description="Transcription factor TFIIB cyclin-like" evidence="3">
    <location>
        <begin position="111"/>
        <end position="172"/>
    </location>
</feature>
<dbReference type="AlphaFoldDB" id="A0A6D2IDQ0"/>
<dbReference type="Gene3D" id="1.10.472.170">
    <property type="match status" value="1"/>
</dbReference>
<dbReference type="OrthoDB" id="25790at2759"/>
<dbReference type="InterPro" id="IPR013150">
    <property type="entry name" value="TFIIB_cyclin"/>
</dbReference>
<evidence type="ECO:0000256" key="1">
    <source>
        <dbReference type="ARBA" id="ARBA00023015"/>
    </source>
</evidence>
<dbReference type="InterPro" id="IPR036915">
    <property type="entry name" value="Cyclin-like_sf"/>
</dbReference>
<evidence type="ECO:0000313" key="5">
    <source>
        <dbReference type="EMBL" id="CAA7032104.1"/>
    </source>
</evidence>
<protein>
    <recommendedName>
        <fullName evidence="3">Transcription factor TFIIB cyclin-like domain-containing protein</fullName>
    </recommendedName>
</protein>
<feature type="domain" description="Transcription factor TFIIB cyclin-like" evidence="3">
    <location>
        <begin position="203"/>
        <end position="286"/>
    </location>
</feature>
<evidence type="ECO:0000313" key="6">
    <source>
        <dbReference type="Proteomes" id="UP000467841"/>
    </source>
</evidence>
<dbReference type="InterPro" id="IPR000812">
    <property type="entry name" value="TFIIB"/>
</dbReference>
<dbReference type="GO" id="GO:0017025">
    <property type="term" value="F:TBP-class protein binding"/>
    <property type="evidence" value="ECO:0007669"/>
    <property type="project" value="InterPro"/>
</dbReference>
<dbReference type="Pfam" id="PF00382">
    <property type="entry name" value="TFIIB"/>
    <property type="match status" value="2"/>
</dbReference>
<dbReference type="PANTHER" id="PTHR11618">
    <property type="entry name" value="TRANSCRIPTION INITIATION FACTOR IIB-RELATED"/>
    <property type="match status" value="1"/>
</dbReference>
<dbReference type="GO" id="GO:0005634">
    <property type="term" value="C:nucleus"/>
    <property type="evidence" value="ECO:0007669"/>
    <property type="project" value="TreeGrafter"/>
</dbReference>
<sequence>MWNLGECCKGCKSKDRVVIDHEARKTHCSECGLDSDIGDSGLSNVTTEQSNGTSGDFLSLTLGNSQQGGGSAPVSVANTTVTKKNSSDLEYSEKRALDAMMINLDSDPVSIAAMSFRLCLPAKVNNKAKEIFKKVEKICTEKDRVAFNAACIYIACRQEDMTRHTKEICSAVTEATMYEYDISKAIGVIAEATKMDKKWLMEVKAADFINRFCANLGMDGKAVKAAQEAAKSSEIIKSFGTPRAVAAVIVYVIARISDNKKKLLKDVLKATGVERSSIRNAYKNLYTYLPTIIPKGFADLKDLHEALGRP</sequence>
<dbReference type="PANTHER" id="PTHR11618:SF79">
    <property type="entry name" value="CYCLIN FAMILY PROTEIN"/>
    <property type="match status" value="1"/>
</dbReference>
<evidence type="ECO:0000259" key="3">
    <source>
        <dbReference type="Pfam" id="PF00382"/>
    </source>
</evidence>
<dbReference type="GO" id="GO:0070897">
    <property type="term" value="P:transcription preinitiation complex assembly"/>
    <property type="evidence" value="ECO:0007669"/>
    <property type="project" value="InterPro"/>
</dbReference>
<organism evidence="4 6">
    <name type="scientific">Microthlaspi erraticum</name>
    <dbReference type="NCBI Taxonomy" id="1685480"/>
    <lineage>
        <taxon>Eukaryota</taxon>
        <taxon>Viridiplantae</taxon>
        <taxon>Streptophyta</taxon>
        <taxon>Embryophyta</taxon>
        <taxon>Tracheophyta</taxon>
        <taxon>Spermatophyta</taxon>
        <taxon>Magnoliopsida</taxon>
        <taxon>eudicotyledons</taxon>
        <taxon>Gunneridae</taxon>
        <taxon>Pentapetalae</taxon>
        <taxon>rosids</taxon>
        <taxon>malvids</taxon>
        <taxon>Brassicales</taxon>
        <taxon>Brassicaceae</taxon>
        <taxon>Coluteocarpeae</taxon>
        <taxon>Microthlaspi</taxon>
    </lineage>
</organism>
<dbReference type="EMBL" id="CACVBM020001118">
    <property type="protein sequence ID" value="CAA7032104.1"/>
    <property type="molecule type" value="Genomic_DNA"/>
</dbReference>
<reference evidence="4 6" key="1">
    <citation type="submission" date="2020-01" db="EMBL/GenBank/DDBJ databases">
        <authorList>
            <person name="Mishra B."/>
        </authorList>
    </citation>
    <scope>NUCLEOTIDE SEQUENCE [LARGE SCALE GENOMIC DNA]</scope>
</reference>
<keyword evidence="2" id="KW-0804">Transcription</keyword>
<dbReference type="Gene3D" id="1.10.472.10">
    <property type="entry name" value="Cyclin-like"/>
    <property type="match status" value="1"/>
</dbReference>